<evidence type="ECO:0000313" key="3">
    <source>
        <dbReference type="Proteomes" id="UP001295740"/>
    </source>
</evidence>
<evidence type="ECO:0000313" key="2">
    <source>
        <dbReference type="EMBL" id="CAJ2508712.1"/>
    </source>
</evidence>
<dbReference type="EMBL" id="CAUWAG010000012">
    <property type="protein sequence ID" value="CAJ2508712.1"/>
    <property type="molecule type" value="Genomic_DNA"/>
</dbReference>
<name>A0AAI8VQQ0_9PEZI</name>
<dbReference type="AlphaFoldDB" id="A0AAI8VQQ0"/>
<proteinExistence type="predicted"/>
<accession>A0AAI8VQQ0</accession>
<feature type="region of interest" description="Disordered" evidence="1">
    <location>
        <begin position="399"/>
        <end position="455"/>
    </location>
</feature>
<gene>
    <name evidence="2" type="ORF">KHLLAP_LOCUS9180</name>
</gene>
<comment type="caution">
    <text evidence="2">The sequence shown here is derived from an EMBL/GenBank/DDBJ whole genome shotgun (WGS) entry which is preliminary data.</text>
</comment>
<protein>
    <submittedName>
        <fullName evidence="2">Uu.00g137380.m01.CDS01</fullName>
    </submittedName>
</protein>
<sequence>MSLHEVPTPVTLSAQELLAFDEDQLVQFLNDNRNPSGGFDISRVAGVDGFSVGEREQFSEKLSAAATKAGPLNANELTRLLGLFTDPDSSADTPSEARNREIRSPTSSPPPEGNNHRLEAFCHDELVKAGGRPVVPLEFLLHAAKDAGADTEQFEPWLGDTNSGHRDGDVAPVFSAQLEDWLSFQHKWQWDNRDQTIRGEGEGFAAHFESRKRRYLHQGEVDVISDPLLEDTVRHAWEYEDMFLEASGKEGFTAYTQAVRQRLASHSFTKPVQLAKDPRQQDVWTTWVEYLNYIYWWQDHYTAAMKRSRPQYHKVWDELRRFNASPSSTVSTTTRTLKELDATRAELQATRQQIRNFIGGTKAFQRQEIAVRRQEQRAKWVLEQLALVETTAALEIEAAKNDPAASGPKKRKLSSDCDSIPPQPAKRRRENADQCGWDQDLEQEVGNGPDMKRLN</sequence>
<keyword evidence="3" id="KW-1185">Reference proteome</keyword>
<organism evidence="2 3">
    <name type="scientific">Anthostomella pinea</name>
    <dbReference type="NCBI Taxonomy" id="933095"/>
    <lineage>
        <taxon>Eukaryota</taxon>
        <taxon>Fungi</taxon>
        <taxon>Dikarya</taxon>
        <taxon>Ascomycota</taxon>
        <taxon>Pezizomycotina</taxon>
        <taxon>Sordariomycetes</taxon>
        <taxon>Xylariomycetidae</taxon>
        <taxon>Xylariales</taxon>
        <taxon>Xylariaceae</taxon>
        <taxon>Anthostomella</taxon>
    </lineage>
</organism>
<dbReference type="Proteomes" id="UP001295740">
    <property type="component" value="Unassembled WGS sequence"/>
</dbReference>
<reference evidence="2" key="1">
    <citation type="submission" date="2023-10" db="EMBL/GenBank/DDBJ databases">
        <authorList>
            <person name="Hackl T."/>
        </authorList>
    </citation>
    <scope>NUCLEOTIDE SEQUENCE</scope>
</reference>
<feature type="region of interest" description="Disordered" evidence="1">
    <location>
        <begin position="84"/>
        <end position="117"/>
    </location>
</feature>
<evidence type="ECO:0000256" key="1">
    <source>
        <dbReference type="SAM" id="MobiDB-lite"/>
    </source>
</evidence>